<dbReference type="CDD" id="cd00077">
    <property type="entry name" value="HDc"/>
    <property type="match status" value="1"/>
</dbReference>
<gene>
    <name evidence="3" type="ORF">PITCH_A830020</name>
</gene>
<dbReference type="InterPro" id="IPR003607">
    <property type="entry name" value="HD/PDEase_dom"/>
</dbReference>
<dbReference type="PANTHER" id="PTHR43155:SF2">
    <property type="entry name" value="CYCLIC DI-GMP PHOSPHODIESTERASE PA4108"/>
    <property type="match status" value="1"/>
</dbReference>
<dbReference type="Gene3D" id="1.10.3210.10">
    <property type="entry name" value="Hypothetical protein af1432"/>
    <property type="match status" value="1"/>
</dbReference>
<keyword evidence="1" id="KW-0175">Coiled coil</keyword>
<dbReference type="AlphaFoldDB" id="A0A445N314"/>
<name>A0A445N314_9BACT</name>
<reference evidence="3" key="1">
    <citation type="submission" date="2018-01" db="EMBL/GenBank/DDBJ databases">
        <authorList>
            <person name="Regsiter A."/>
            <person name="William W."/>
        </authorList>
    </citation>
    <scope>NUCLEOTIDE SEQUENCE</scope>
    <source>
        <strain evidence="3">TRIP AH-1</strain>
    </source>
</reference>
<organism evidence="3">
    <name type="scientific">uncultured Desulfobacterium sp</name>
    <dbReference type="NCBI Taxonomy" id="201089"/>
    <lineage>
        <taxon>Bacteria</taxon>
        <taxon>Pseudomonadati</taxon>
        <taxon>Thermodesulfobacteriota</taxon>
        <taxon>Desulfobacteria</taxon>
        <taxon>Desulfobacterales</taxon>
        <taxon>Desulfobacteriaceae</taxon>
        <taxon>Desulfobacterium</taxon>
        <taxon>environmental samples</taxon>
    </lineage>
</organism>
<dbReference type="InterPro" id="IPR006674">
    <property type="entry name" value="HD_domain"/>
</dbReference>
<keyword evidence="3" id="KW-0378">Hydrolase</keyword>
<feature type="coiled-coil region" evidence="1">
    <location>
        <begin position="87"/>
        <end position="128"/>
    </location>
</feature>
<protein>
    <submittedName>
        <fullName evidence="3">Putative metal dependent phosphohydrolase</fullName>
    </submittedName>
</protein>
<evidence type="ECO:0000259" key="2">
    <source>
        <dbReference type="PROSITE" id="PS51832"/>
    </source>
</evidence>
<dbReference type="PANTHER" id="PTHR43155">
    <property type="entry name" value="CYCLIC DI-GMP PHOSPHODIESTERASE PA4108-RELATED"/>
    <property type="match status" value="1"/>
</dbReference>
<dbReference type="Pfam" id="PF01966">
    <property type="entry name" value="HD"/>
    <property type="match status" value="1"/>
</dbReference>
<sequence length="456" mass="51824">MKTPIKIDELIEVVRKGGVVQTGVDVYNKRGILLIEKDVSIRSVNILLTLKQNGLFDVPIDYKKAGGMWDRNGLLVETRKRASDQVRTNKETALSELKKKVEEVMELKAEAKALHQRAKENIKKVIKEIKRSGGKFDQNIIEGIVDELFIFLTRKGNAFSYLTKEIFTYDEFLYNHSVNVCTLGTAVLLRFCEEFGEMINKQLNQLYRHDTRLSVSENMTSYILYYPEELKEISVGMFLHDIGKVLISEQVLNKKEKITNDELQLLNTHSYELGAKLLEKNGIYNAFISNVVKYHHSALYSAETKTYPTDRLPIEIPPYVKICKLADLYDSMTSKRSYKEAENPVTVVTEIFRKYAGKEDIVLQIILHAFVSIVGIYPSGSVVYLQNGQLAYVVDSVGPICIPITDRYGNAVSRPQDPFDISSIDEGNAGFKIDRRKTPLSPKETSDLLPDYLKAV</sequence>
<evidence type="ECO:0000313" key="3">
    <source>
        <dbReference type="EMBL" id="SPD76112.1"/>
    </source>
</evidence>
<evidence type="ECO:0000256" key="1">
    <source>
        <dbReference type="SAM" id="Coils"/>
    </source>
</evidence>
<dbReference type="GO" id="GO:0016787">
    <property type="term" value="F:hydrolase activity"/>
    <property type="evidence" value="ECO:0007669"/>
    <property type="project" value="UniProtKB-KW"/>
</dbReference>
<accession>A0A445N314</accession>
<dbReference type="PROSITE" id="PS51832">
    <property type="entry name" value="HD_GYP"/>
    <property type="match status" value="1"/>
</dbReference>
<dbReference type="EMBL" id="OJIN01000229">
    <property type="protein sequence ID" value="SPD76112.1"/>
    <property type="molecule type" value="Genomic_DNA"/>
</dbReference>
<dbReference type="InterPro" id="IPR037522">
    <property type="entry name" value="HD_GYP_dom"/>
</dbReference>
<dbReference type="SUPFAM" id="SSF109604">
    <property type="entry name" value="HD-domain/PDEase-like"/>
    <property type="match status" value="1"/>
</dbReference>
<feature type="domain" description="HD-GYP" evidence="2">
    <location>
        <begin position="180"/>
        <end position="383"/>
    </location>
</feature>
<proteinExistence type="predicted"/>